<sequence length="533" mass="56541">MQELQKFWSSRTSRQRLAILGGFAASFILVLAFVAFAGRVPMALLYSGLDDAQAAPVVAHLEQGGVPYDIRGGSIWVDESMRDRVRMDLAAQNLPAQGGTGYEILDGMSGFSTTSQMFDAAYWRAKEGELARTILSIPAIRSARVHLTAPQSRGYRNTQPGSASVTVVTDGSSLGAAQADAMRFLISSAVPGLTPDAVSVIDSARGIIQQADDQVAGDREARMKENVERILSPHVGAGNAIVELSIELVTETEQVVERSFDPTQRAMISQETEELSDESSMAGSAAVTAASNLPEQAAQDAERQQSQRAETRQRANYEVGGVTRQIDRRPGAIRRLSVAVLVNGKTVEAADGKIQSIPRTDDELVAIRDLVAAAVGYDESRGDELIVRSMPFAPNALDGTEASRNIGLMDRLALDALAKLALIGLFATIAIALTMRGLRSGGAKTTASLDGSAPVSAPAPDGLSALSGLPATSEIEPAAIPMLSMAAADFDFDSPGGSSDDPVARLRRLMKERQEETVQLLNGWIGSDDRSAT</sequence>
<feature type="domain" description="Flagellar M-ring C-terminal" evidence="13">
    <location>
        <begin position="231"/>
        <end position="392"/>
    </location>
</feature>
<dbReference type="GO" id="GO:0009431">
    <property type="term" value="C:bacterial-type flagellum basal body, MS ring"/>
    <property type="evidence" value="ECO:0007669"/>
    <property type="project" value="InterPro"/>
</dbReference>
<dbReference type="PIRSF" id="PIRSF004862">
    <property type="entry name" value="FliF"/>
    <property type="match status" value="1"/>
</dbReference>
<feature type="transmembrane region" description="Helical" evidence="11">
    <location>
        <begin position="416"/>
        <end position="435"/>
    </location>
</feature>
<dbReference type="InterPro" id="IPR013556">
    <property type="entry name" value="Flag_M-ring_C"/>
</dbReference>
<comment type="subcellular location">
    <subcellularLocation>
        <location evidence="1 9">Bacterial flagellum basal body</location>
    </subcellularLocation>
    <subcellularLocation>
        <location evidence="2">Cell membrane</location>
        <topology evidence="2">Multi-pass membrane protein</topology>
    </subcellularLocation>
</comment>
<evidence type="ECO:0000256" key="7">
    <source>
        <dbReference type="ARBA" id="ARBA00023136"/>
    </source>
</evidence>
<dbReference type="AlphaFoldDB" id="A0A533I4N2"/>
<dbReference type="InterPro" id="IPR045851">
    <property type="entry name" value="AMP-bd_C_sf"/>
</dbReference>
<keyword evidence="4" id="KW-1003">Cell membrane</keyword>
<gene>
    <name evidence="14" type="primary">fliF</name>
    <name evidence="14" type="ORF">DI616_11180</name>
</gene>
<keyword evidence="7 11" id="KW-0472">Membrane</keyword>
<dbReference type="EMBL" id="VAFL01000007">
    <property type="protein sequence ID" value="TKW66506.1"/>
    <property type="molecule type" value="Genomic_DNA"/>
</dbReference>
<evidence type="ECO:0000256" key="11">
    <source>
        <dbReference type="SAM" id="Phobius"/>
    </source>
</evidence>
<dbReference type="Gene3D" id="3.30.300.30">
    <property type="match status" value="1"/>
</dbReference>
<evidence type="ECO:0000259" key="12">
    <source>
        <dbReference type="Pfam" id="PF01514"/>
    </source>
</evidence>
<evidence type="ECO:0000256" key="8">
    <source>
        <dbReference type="ARBA" id="ARBA00023143"/>
    </source>
</evidence>
<evidence type="ECO:0000256" key="3">
    <source>
        <dbReference type="ARBA" id="ARBA00007971"/>
    </source>
</evidence>
<dbReference type="NCBIfam" id="TIGR00206">
    <property type="entry name" value="fliF"/>
    <property type="match status" value="1"/>
</dbReference>
<keyword evidence="5 11" id="KW-0812">Transmembrane</keyword>
<evidence type="ECO:0000256" key="4">
    <source>
        <dbReference type="ARBA" id="ARBA00022475"/>
    </source>
</evidence>
<dbReference type="Proteomes" id="UP000315344">
    <property type="component" value="Unassembled WGS sequence"/>
</dbReference>
<comment type="caution">
    <text evidence="14">The sequence shown here is derived from an EMBL/GenBank/DDBJ whole genome shotgun (WGS) entry which is preliminary data.</text>
</comment>
<comment type="function">
    <text evidence="9">The M ring may be actively involved in energy transduction.</text>
</comment>
<evidence type="ECO:0000256" key="9">
    <source>
        <dbReference type="PIRNR" id="PIRNR004862"/>
    </source>
</evidence>
<keyword evidence="6 11" id="KW-1133">Transmembrane helix</keyword>
<proteinExistence type="inferred from homology"/>
<evidence type="ECO:0000256" key="5">
    <source>
        <dbReference type="ARBA" id="ARBA00022692"/>
    </source>
</evidence>
<keyword evidence="14" id="KW-0282">Flagellum</keyword>
<evidence type="ECO:0000313" key="15">
    <source>
        <dbReference type="Proteomes" id="UP000315344"/>
    </source>
</evidence>
<evidence type="ECO:0000256" key="1">
    <source>
        <dbReference type="ARBA" id="ARBA00004117"/>
    </source>
</evidence>
<protein>
    <recommendedName>
        <fullName evidence="9">Flagellar M-ring protein</fullName>
    </recommendedName>
</protein>
<evidence type="ECO:0000259" key="13">
    <source>
        <dbReference type="Pfam" id="PF08345"/>
    </source>
</evidence>
<feature type="domain" description="Flagellar M-ring N-terminal" evidence="12">
    <location>
        <begin position="41"/>
        <end position="207"/>
    </location>
</feature>
<dbReference type="PRINTS" id="PR01009">
    <property type="entry name" value="FLGMRINGFLIF"/>
</dbReference>
<accession>A0A533I4N2</accession>
<dbReference type="InterPro" id="IPR043427">
    <property type="entry name" value="YscJ/FliF"/>
</dbReference>
<feature type="compositionally biased region" description="Basic and acidic residues" evidence="10">
    <location>
        <begin position="300"/>
        <end position="315"/>
    </location>
</feature>
<dbReference type="PANTHER" id="PTHR30046">
    <property type="entry name" value="FLAGELLAR M-RING PROTEIN"/>
    <property type="match status" value="1"/>
</dbReference>
<evidence type="ECO:0000256" key="2">
    <source>
        <dbReference type="ARBA" id="ARBA00004651"/>
    </source>
</evidence>
<dbReference type="Pfam" id="PF01514">
    <property type="entry name" value="YscJ_FliF"/>
    <property type="match status" value="1"/>
</dbReference>
<reference evidence="14 15" key="1">
    <citation type="journal article" date="2017" name="Nat. Commun.">
        <title>In situ click chemistry generation of cyclooxygenase-2 inhibitors.</title>
        <authorList>
            <person name="Bhardwaj A."/>
            <person name="Kaur J."/>
            <person name="Wuest M."/>
            <person name="Wuest F."/>
        </authorList>
    </citation>
    <scope>NUCLEOTIDE SEQUENCE [LARGE SCALE GENOMIC DNA]</scope>
    <source>
        <strain evidence="14">S2_012_000_R3_94</strain>
    </source>
</reference>
<name>A0A533I4N2_PARDE</name>
<dbReference type="PANTHER" id="PTHR30046:SF0">
    <property type="entry name" value="FLAGELLAR M-RING PROTEIN"/>
    <property type="match status" value="1"/>
</dbReference>
<dbReference type="GO" id="GO:0005886">
    <property type="term" value="C:plasma membrane"/>
    <property type="evidence" value="ECO:0007669"/>
    <property type="project" value="UniProtKB-SubCell"/>
</dbReference>
<comment type="similarity">
    <text evidence="3 9">Belongs to the FliF family.</text>
</comment>
<organism evidence="14 15">
    <name type="scientific">Paracoccus denitrificans</name>
    <dbReference type="NCBI Taxonomy" id="266"/>
    <lineage>
        <taxon>Bacteria</taxon>
        <taxon>Pseudomonadati</taxon>
        <taxon>Pseudomonadota</taxon>
        <taxon>Alphaproteobacteria</taxon>
        <taxon>Rhodobacterales</taxon>
        <taxon>Paracoccaceae</taxon>
        <taxon>Paracoccus</taxon>
    </lineage>
</organism>
<dbReference type="InterPro" id="IPR000067">
    <property type="entry name" value="FlgMring_FliF"/>
</dbReference>
<keyword evidence="8 9" id="KW-0975">Bacterial flagellum</keyword>
<evidence type="ECO:0000256" key="6">
    <source>
        <dbReference type="ARBA" id="ARBA00022989"/>
    </source>
</evidence>
<evidence type="ECO:0000313" key="14">
    <source>
        <dbReference type="EMBL" id="TKW66506.1"/>
    </source>
</evidence>
<feature type="region of interest" description="Disordered" evidence="10">
    <location>
        <begin position="269"/>
        <end position="316"/>
    </location>
</feature>
<dbReference type="GO" id="GO:0071973">
    <property type="term" value="P:bacterial-type flagellum-dependent cell motility"/>
    <property type="evidence" value="ECO:0007669"/>
    <property type="project" value="InterPro"/>
</dbReference>
<dbReference type="InterPro" id="IPR006182">
    <property type="entry name" value="FliF_N_dom"/>
</dbReference>
<keyword evidence="14" id="KW-0966">Cell projection</keyword>
<keyword evidence="14" id="KW-0969">Cilium</keyword>
<evidence type="ECO:0000256" key="10">
    <source>
        <dbReference type="SAM" id="MobiDB-lite"/>
    </source>
</evidence>
<dbReference type="Pfam" id="PF08345">
    <property type="entry name" value="YscJ_FliF_C"/>
    <property type="match status" value="1"/>
</dbReference>
<dbReference type="GO" id="GO:0003774">
    <property type="term" value="F:cytoskeletal motor activity"/>
    <property type="evidence" value="ECO:0007669"/>
    <property type="project" value="InterPro"/>
</dbReference>